<comment type="caution">
    <text evidence="1">The sequence shown here is derived from an EMBL/GenBank/DDBJ whole genome shotgun (WGS) entry which is preliminary data.</text>
</comment>
<dbReference type="AlphaFoldDB" id="A0A4Y9YYW0"/>
<evidence type="ECO:0000313" key="2">
    <source>
        <dbReference type="Proteomes" id="UP000298327"/>
    </source>
</evidence>
<evidence type="ECO:0000313" key="1">
    <source>
        <dbReference type="EMBL" id="TFY66947.1"/>
    </source>
</evidence>
<accession>A0A4Y9YYW0</accession>
<dbReference type="OrthoDB" id="3229989at2759"/>
<sequence length="144" mass="16274">MDRFLAPQSPEAKAHFHVTENFHDWDMEQASPNETIIAGCASYQALNRYLGGADLVILPRTMKELESILRRYSYDAIHNIIAKARNSLQPGGYSRICHLCEESIRNVLSTGDNAATLMALHHPRNTEHVVHDRDHLSGKRITTI</sequence>
<name>A0A4Y9YYW0_9AGAM</name>
<keyword evidence="2" id="KW-1185">Reference proteome</keyword>
<gene>
    <name evidence="1" type="ORF">EVG20_g4145</name>
</gene>
<reference evidence="1 2" key="1">
    <citation type="submission" date="2019-02" db="EMBL/GenBank/DDBJ databases">
        <title>Genome sequencing of the rare red list fungi Dentipellis fragilis.</title>
        <authorList>
            <person name="Buettner E."/>
            <person name="Kellner H."/>
        </authorList>
    </citation>
    <scope>NUCLEOTIDE SEQUENCE [LARGE SCALE GENOMIC DNA]</scope>
    <source>
        <strain evidence="1 2">DSM 105465</strain>
    </source>
</reference>
<dbReference type="EMBL" id="SEOQ01000206">
    <property type="protein sequence ID" value="TFY66947.1"/>
    <property type="molecule type" value="Genomic_DNA"/>
</dbReference>
<proteinExistence type="predicted"/>
<dbReference type="Proteomes" id="UP000298327">
    <property type="component" value="Unassembled WGS sequence"/>
</dbReference>
<organism evidence="1 2">
    <name type="scientific">Dentipellis fragilis</name>
    <dbReference type="NCBI Taxonomy" id="205917"/>
    <lineage>
        <taxon>Eukaryota</taxon>
        <taxon>Fungi</taxon>
        <taxon>Dikarya</taxon>
        <taxon>Basidiomycota</taxon>
        <taxon>Agaricomycotina</taxon>
        <taxon>Agaricomycetes</taxon>
        <taxon>Russulales</taxon>
        <taxon>Hericiaceae</taxon>
        <taxon>Dentipellis</taxon>
    </lineage>
</organism>
<protein>
    <submittedName>
        <fullName evidence="1">Uncharacterized protein</fullName>
    </submittedName>
</protein>